<dbReference type="OrthoDB" id="9808002at2"/>
<dbReference type="InterPro" id="IPR015424">
    <property type="entry name" value="PyrdxlP-dep_Trfase"/>
</dbReference>
<evidence type="ECO:0000313" key="12">
    <source>
        <dbReference type="Proteomes" id="UP000234775"/>
    </source>
</evidence>
<dbReference type="PIRSF" id="PIRSF005572">
    <property type="entry name" value="NifS"/>
    <property type="match status" value="1"/>
</dbReference>
<keyword evidence="3" id="KW-0479">Metal-binding</keyword>
<organism evidence="9 11">
    <name type="scientific">Aerococcus christensenii</name>
    <dbReference type="NCBI Taxonomy" id="87541"/>
    <lineage>
        <taxon>Bacteria</taxon>
        <taxon>Bacillati</taxon>
        <taxon>Bacillota</taxon>
        <taxon>Bacilli</taxon>
        <taxon>Lactobacillales</taxon>
        <taxon>Aerococcaceae</taxon>
        <taxon>Aerococcus</taxon>
    </lineage>
</organism>
<dbReference type="GO" id="GO:0003824">
    <property type="term" value="F:catalytic activity"/>
    <property type="evidence" value="ECO:0007669"/>
    <property type="project" value="UniProtKB-ARBA"/>
</dbReference>
<evidence type="ECO:0000256" key="2">
    <source>
        <dbReference type="ARBA" id="ARBA00006490"/>
    </source>
</evidence>
<dbReference type="PANTHER" id="PTHR11601">
    <property type="entry name" value="CYSTEINE DESULFURYLASE FAMILY MEMBER"/>
    <property type="match status" value="1"/>
</dbReference>
<dbReference type="InterPro" id="IPR015421">
    <property type="entry name" value="PyrdxlP-dep_Trfase_major"/>
</dbReference>
<comment type="cofactor">
    <cofactor evidence="1 7">
        <name>pyridoxal 5'-phosphate</name>
        <dbReference type="ChEBI" id="CHEBI:597326"/>
    </cofactor>
</comment>
<keyword evidence="4" id="KW-0663">Pyridoxal phosphate</keyword>
<dbReference type="InterPro" id="IPR000192">
    <property type="entry name" value="Aminotrans_V_dom"/>
</dbReference>
<dbReference type="Gene3D" id="3.40.640.10">
    <property type="entry name" value="Type I PLP-dependent aspartate aminotransferase-like (Major domain)"/>
    <property type="match status" value="1"/>
</dbReference>
<keyword evidence="6" id="KW-0411">Iron-sulfur</keyword>
<evidence type="ECO:0000313" key="9">
    <source>
        <dbReference type="EMBL" id="KXB36340.1"/>
    </source>
</evidence>
<dbReference type="PROSITE" id="PS00595">
    <property type="entry name" value="AA_TRANSFER_CLASS_5"/>
    <property type="match status" value="1"/>
</dbReference>
<reference evidence="10 12" key="2">
    <citation type="submission" date="2017-12" db="EMBL/GenBank/DDBJ databases">
        <title>Phylogenetic diversity of female urinary microbiome.</title>
        <authorList>
            <person name="Thomas-White K."/>
            <person name="Wolfe A.J."/>
        </authorList>
    </citation>
    <scope>NUCLEOTIDE SEQUENCE [LARGE SCALE GENOMIC DNA]</scope>
    <source>
        <strain evidence="10 12">UMB0844</strain>
    </source>
</reference>
<dbReference type="Gene3D" id="1.10.260.50">
    <property type="match status" value="1"/>
</dbReference>
<name>A0A133XZL6_9LACT</name>
<dbReference type="Proteomes" id="UP000234775">
    <property type="component" value="Unassembled WGS sequence"/>
</dbReference>
<accession>A0A133XZL6</accession>
<evidence type="ECO:0000259" key="8">
    <source>
        <dbReference type="Pfam" id="PF00266"/>
    </source>
</evidence>
<dbReference type="AlphaFoldDB" id="A0A133XZL6"/>
<dbReference type="InterPro" id="IPR020578">
    <property type="entry name" value="Aminotrans_V_PyrdxlP_BS"/>
</dbReference>
<evidence type="ECO:0000256" key="1">
    <source>
        <dbReference type="ARBA" id="ARBA00001933"/>
    </source>
</evidence>
<dbReference type="STRING" id="87541.AWM71_00740"/>
<proteinExistence type="inferred from homology"/>
<evidence type="ECO:0000256" key="5">
    <source>
        <dbReference type="ARBA" id="ARBA00023004"/>
    </source>
</evidence>
<dbReference type="EMBL" id="LSCQ01000043">
    <property type="protein sequence ID" value="KXB36340.1"/>
    <property type="molecule type" value="Genomic_DNA"/>
</dbReference>
<dbReference type="Proteomes" id="UP000070422">
    <property type="component" value="Unassembled WGS sequence"/>
</dbReference>
<evidence type="ECO:0000256" key="6">
    <source>
        <dbReference type="ARBA" id="ARBA00023014"/>
    </source>
</evidence>
<gene>
    <name evidence="10" type="ORF">CYJ27_05750</name>
    <name evidence="9" type="ORF">HMPREF3187_00849</name>
</gene>
<dbReference type="Pfam" id="PF00266">
    <property type="entry name" value="Aminotran_5"/>
    <property type="match status" value="1"/>
</dbReference>
<dbReference type="PATRIC" id="fig|87541.4.peg.841"/>
<dbReference type="PANTHER" id="PTHR11601:SF50">
    <property type="entry name" value="CYSTEINE DESULFURASE ISCS 2-RELATED"/>
    <property type="match status" value="1"/>
</dbReference>
<feature type="domain" description="Aminotransferase class V" evidence="8">
    <location>
        <begin position="2"/>
        <end position="366"/>
    </location>
</feature>
<dbReference type="GO" id="GO:0046872">
    <property type="term" value="F:metal ion binding"/>
    <property type="evidence" value="ECO:0007669"/>
    <property type="project" value="UniProtKB-KW"/>
</dbReference>
<dbReference type="InterPro" id="IPR016454">
    <property type="entry name" value="Cysteine_dSase"/>
</dbReference>
<comment type="caution">
    <text evidence="9">The sequence shown here is derived from an EMBL/GenBank/DDBJ whole genome shotgun (WGS) entry which is preliminary data.</text>
</comment>
<dbReference type="Gene3D" id="3.90.1150.10">
    <property type="entry name" value="Aspartate Aminotransferase, domain 1"/>
    <property type="match status" value="1"/>
</dbReference>
<evidence type="ECO:0000313" key="10">
    <source>
        <dbReference type="EMBL" id="PKY91206.1"/>
    </source>
</evidence>
<sequence length="381" mass="42394">MIYFDNSATTKIDPSALQSMMVTAEKYYGNPSSLHALGNQAHDLLDHARQQIADLFQCQSGEIFITSGGTESNNWAIKGTAYEKQGRGKHIITSSVEHPSVRHTMAHLEEEGFEVTYLPVDKEGRVSVEDLKAAIREDTILVSIMAVNNEIGTKQPISAIGDLLEDYPTIHFHVDGVQSIGKYDYPLIHPRVDLFSVSAHKFNGPRGIGIMYKKRGRAIQNLLEGGGQESGRRSGTENLPAIVAMAKALRLTLEGAKEEEQRHQAIQKVLREFLQQFPDRVKIFSPSQGTSDHVLCFGLKGVRGEVMVHALEEKEIYVSTTSACSSRQTGHSSSTLQAMGIDGTWARFAIRLSFGKNNTVEEAKQFIEVYRQLMDKFKRIQ</sequence>
<protein>
    <submittedName>
        <fullName evidence="9 10">Cysteine desulfurase</fullName>
    </submittedName>
</protein>
<dbReference type="EMBL" id="PKGZ01000004">
    <property type="protein sequence ID" value="PKY91206.1"/>
    <property type="molecule type" value="Genomic_DNA"/>
</dbReference>
<evidence type="ECO:0000313" key="11">
    <source>
        <dbReference type="Proteomes" id="UP000070422"/>
    </source>
</evidence>
<evidence type="ECO:0000256" key="7">
    <source>
        <dbReference type="RuleBase" id="RU004504"/>
    </source>
</evidence>
<dbReference type="RefSeq" id="WP_060936784.1">
    <property type="nucleotide sequence ID" value="NZ_JASOZP010000014.1"/>
</dbReference>
<reference evidence="9 11" key="1">
    <citation type="submission" date="2016-01" db="EMBL/GenBank/DDBJ databases">
        <authorList>
            <person name="Oliw E.H."/>
        </authorList>
    </citation>
    <scope>NUCLEOTIDE SEQUENCE [LARGE SCALE GENOMIC DNA]</scope>
    <source>
        <strain evidence="9 11">KA00635</strain>
    </source>
</reference>
<keyword evidence="12" id="KW-1185">Reference proteome</keyword>
<dbReference type="GO" id="GO:0051536">
    <property type="term" value="F:iron-sulfur cluster binding"/>
    <property type="evidence" value="ECO:0007669"/>
    <property type="project" value="UniProtKB-KW"/>
</dbReference>
<dbReference type="SUPFAM" id="SSF53383">
    <property type="entry name" value="PLP-dependent transferases"/>
    <property type="match status" value="1"/>
</dbReference>
<comment type="similarity">
    <text evidence="2">Belongs to the class-V pyridoxal-phosphate-dependent aminotransferase family. NifS/IscS subfamily.</text>
</comment>
<dbReference type="InterPro" id="IPR015422">
    <property type="entry name" value="PyrdxlP-dep_Trfase_small"/>
</dbReference>
<keyword evidence="5" id="KW-0408">Iron</keyword>
<evidence type="ECO:0000256" key="3">
    <source>
        <dbReference type="ARBA" id="ARBA00022723"/>
    </source>
</evidence>
<evidence type="ECO:0000256" key="4">
    <source>
        <dbReference type="ARBA" id="ARBA00022898"/>
    </source>
</evidence>